<accession>A0A9P8YFK6</accession>
<evidence type="ECO:0000313" key="2">
    <source>
        <dbReference type="EMBL" id="KAH7038017.1"/>
    </source>
</evidence>
<protein>
    <recommendedName>
        <fullName evidence="4">Proteophosphoglycan 5</fullName>
    </recommendedName>
</protein>
<feature type="compositionally biased region" description="Low complexity" evidence="1">
    <location>
        <begin position="88"/>
        <end position="121"/>
    </location>
</feature>
<feature type="compositionally biased region" description="Low complexity" evidence="1">
    <location>
        <begin position="306"/>
        <end position="330"/>
    </location>
</feature>
<feature type="compositionally biased region" description="Polar residues" evidence="1">
    <location>
        <begin position="140"/>
        <end position="154"/>
    </location>
</feature>
<dbReference type="OrthoDB" id="2142961at2759"/>
<evidence type="ECO:0000256" key="1">
    <source>
        <dbReference type="SAM" id="MobiDB-lite"/>
    </source>
</evidence>
<evidence type="ECO:0000313" key="3">
    <source>
        <dbReference type="Proteomes" id="UP000756346"/>
    </source>
</evidence>
<sequence>MNQSPRPKNTPGRRRQGRNGNNNNGSTPQKSYVSENDLPAYLSGGAEQQFVNPNTPLKAPSAQKPRSRNNKNRNKNGSPPHQNKHSNPQAIPIEAPAAIFAGATFHASPAPSSLPMPSFLARSSAESPLAKSSPLAQARASPQQEPSPPSTDSEGGQGLAQLSEGRNNDSPLEVFFRAQRAEKAKGHRAKSANAATPTFAPGPFSPPQASPMAARTVPRGQSQIQAQTFANAPKSAGPGISAIELDGTPGRGLGPAFSTPYAERIRAARPSPAVSNANNTADPASHYDESQALLRMLHHGKPAFGQSPPAAQPQQQQHQHQQQYYHSSPQDGPGAQSAFSQYRQPMPYQQYSSHQVQPPYQNSPYSFSPPAQSNGISQLKPQHGAVSDGDQISKMEASLRQVLKLDSSS</sequence>
<reference evidence="2" key="1">
    <citation type="journal article" date="2021" name="Nat. Commun.">
        <title>Genetic determinants of endophytism in the Arabidopsis root mycobiome.</title>
        <authorList>
            <person name="Mesny F."/>
            <person name="Miyauchi S."/>
            <person name="Thiergart T."/>
            <person name="Pickel B."/>
            <person name="Atanasova L."/>
            <person name="Karlsson M."/>
            <person name="Huettel B."/>
            <person name="Barry K.W."/>
            <person name="Haridas S."/>
            <person name="Chen C."/>
            <person name="Bauer D."/>
            <person name="Andreopoulos W."/>
            <person name="Pangilinan J."/>
            <person name="LaButti K."/>
            <person name="Riley R."/>
            <person name="Lipzen A."/>
            <person name="Clum A."/>
            <person name="Drula E."/>
            <person name="Henrissat B."/>
            <person name="Kohler A."/>
            <person name="Grigoriev I.V."/>
            <person name="Martin F.M."/>
            <person name="Hacquard S."/>
        </authorList>
    </citation>
    <scope>NUCLEOTIDE SEQUENCE</scope>
    <source>
        <strain evidence="2">MPI-CAGE-CH-0230</strain>
    </source>
</reference>
<dbReference type="GO" id="GO:0016071">
    <property type="term" value="P:mRNA metabolic process"/>
    <property type="evidence" value="ECO:0007669"/>
    <property type="project" value="UniProtKB-ARBA"/>
</dbReference>
<dbReference type="Proteomes" id="UP000756346">
    <property type="component" value="Unassembled WGS sequence"/>
</dbReference>
<feature type="compositionally biased region" description="Polar residues" evidence="1">
    <location>
        <begin position="273"/>
        <end position="282"/>
    </location>
</feature>
<gene>
    <name evidence="2" type="ORF">B0I36DRAFT_359629</name>
</gene>
<comment type="caution">
    <text evidence="2">The sequence shown here is derived from an EMBL/GenBank/DDBJ whole genome shotgun (WGS) entry which is preliminary data.</text>
</comment>
<feature type="region of interest" description="Disordered" evidence="1">
    <location>
        <begin position="1"/>
        <end position="393"/>
    </location>
</feature>
<keyword evidence="3" id="KW-1185">Reference proteome</keyword>
<dbReference type="EMBL" id="JAGTJQ010000002">
    <property type="protein sequence ID" value="KAH7038017.1"/>
    <property type="molecule type" value="Genomic_DNA"/>
</dbReference>
<evidence type="ECO:0008006" key="4">
    <source>
        <dbReference type="Google" id="ProtNLM"/>
    </source>
</evidence>
<feature type="compositionally biased region" description="Polar residues" evidence="1">
    <location>
        <begin position="219"/>
        <end position="230"/>
    </location>
</feature>
<proteinExistence type="predicted"/>
<feature type="compositionally biased region" description="Basic residues" evidence="1">
    <location>
        <begin position="65"/>
        <end position="74"/>
    </location>
</feature>
<dbReference type="GeneID" id="70187714"/>
<feature type="compositionally biased region" description="Polar residues" evidence="1">
    <location>
        <begin position="337"/>
        <end position="380"/>
    </location>
</feature>
<dbReference type="InterPro" id="IPR028322">
    <property type="entry name" value="PNRC-like_rgn"/>
</dbReference>
<name>A0A9P8YFK6_9PEZI</name>
<organism evidence="2 3">
    <name type="scientific">Microdochium trichocladiopsis</name>
    <dbReference type="NCBI Taxonomy" id="1682393"/>
    <lineage>
        <taxon>Eukaryota</taxon>
        <taxon>Fungi</taxon>
        <taxon>Dikarya</taxon>
        <taxon>Ascomycota</taxon>
        <taxon>Pezizomycotina</taxon>
        <taxon>Sordariomycetes</taxon>
        <taxon>Xylariomycetidae</taxon>
        <taxon>Xylariales</taxon>
        <taxon>Microdochiaceae</taxon>
        <taxon>Microdochium</taxon>
    </lineage>
</organism>
<dbReference type="Pfam" id="PF15365">
    <property type="entry name" value="PNRC"/>
    <property type="match status" value="1"/>
</dbReference>
<dbReference type="RefSeq" id="XP_046017138.1">
    <property type="nucleotide sequence ID" value="XM_046158168.1"/>
</dbReference>
<dbReference type="AlphaFoldDB" id="A0A9P8YFK6"/>